<evidence type="ECO:0000256" key="1">
    <source>
        <dbReference type="ARBA" id="ARBA00022481"/>
    </source>
</evidence>
<proteinExistence type="inferred from homology"/>
<evidence type="ECO:0000313" key="9">
    <source>
        <dbReference type="Proteomes" id="UP001141552"/>
    </source>
</evidence>
<evidence type="ECO:0000256" key="3">
    <source>
        <dbReference type="ARBA" id="ARBA00023288"/>
    </source>
</evidence>
<organism evidence="8 9">
    <name type="scientific">Turnera subulata</name>
    <dbReference type="NCBI Taxonomy" id="218843"/>
    <lineage>
        <taxon>Eukaryota</taxon>
        <taxon>Viridiplantae</taxon>
        <taxon>Streptophyta</taxon>
        <taxon>Embryophyta</taxon>
        <taxon>Tracheophyta</taxon>
        <taxon>Spermatophyta</taxon>
        <taxon>Magnoliopsida</taxon>
        <taxon>eudicotyledons</taxon>
        <taxon>Gunneridae</taxon>
        <taxon>Pentapetalae</taxon>
        <taxon>rosids</taxon>
        <taxon>fabids</taxon>
        <taxon>Malpighiales</taxon>
        <taxon>Passifloraceae</taxon>
        <taxon>Turnera</taxon>
    </lineage>
</organism>
<evidence type="ECO:0000256" key="2">
    <source>
        <dbReference type="ARBA" id="ARBA00022723"/>
    </source>
</evidence>
<dbReference type="PROSITE" id="PS50846">
    <property type="entry name" value="HMA_2"/>
    <property type="match status" value="1"/>
</dbReference>
<feature type="region of interest" description="Disordered" evidence="6">
    <location>
        <begin position="64"/>
        <end position="92"/>
    </location>
</feature>
<dbReference type="PANTHER" id="PTHR45868:SF93">
    <property type="entry name" value="OS12G0144600 PROTEIN"/>
    <property type="match status" value="1"/>
</dbReference>
<dbReference type="CDD" id="cd00371">
    <property type="entry name" value="HMA"/>
    <property type="match status" value="1"/>
</dbReference>
<feature type="compositionally biased region" description="Basic and acidic residues" evidence="6">
    <location>
        <begin position="243"/>
        <end position="257"/>
    </location>
</feature>
<dbReference type="GO" id="GO:0046872">
    <property type="term" value="F:metal ion binding"/>
    <property type="evidence" value="ECO:0007669"/>
    <property type="project" value="UniProtKB-KW"/>
</dbReference>
<keyword evidence="2" id="KW-0479">Metal-binding</keyword>
<evidence type="ECO:0000256" key="5">
    <source>
        <dbReference type="ARBA" id="ARBA00024045"/>
    </source>
</evidence>
<evidence type="ECO:0000259" key="7">
    <source>
        <dbReference type="PROSITE" id="PS50846"/>
    </source>
</evidence>
<evidence type="ECO:0000256" key="4">
    <source>
        <dbReference type="ARBA" id="ARBA00023289"/>
    </source>
</evidence>
<reference evidence="8" key="2">
    <citation type="journal article" date="2023" name="Plants (Basel)">
        <title>Annotation of the Turnera subulata (Passifloraceae) Draft Genome Reveals the S-Locus Evolved after the Divergence of Turneroideae from Passifloroideae in a Stepwise Manner.</title>
        <authorList>
            <person name="Henning P.M."/>
            <person name="Roalson E.H."/>
            <person name="Mir W."/>
            <person name="McCubbin A.G."/>
            <person name="Shore J.S."/>
        </authorList>
    </citation>
    <scope>NUCLEOTIDE SEQUENCE</scope>
    <source>
        <strain evidence="8">F60SS</strain>
    </source>
</reference>
<dbReference type="Gene3D" id="3.30.70.100">
    <property type="match status" value="1"/>
</dbReference>
<reference evidence="8" key="1">
    <citation type="submission" date="2022-02" db="EMBL/GenBank/DDBJ databases">
        <authorList>
            <person name="Henning P.M."/>
            <person name="McCubbin A.G."/>
            <person name="Shore J.S."/>
        </authorList>
    </citation>
    <scope>NUCLEOTIDE SEQUENCE</scope>
    <source>
        <strain evidence="8">F60SS</strain>
        <tissue evidence="8">Leaves</tissue>
    </source>
</reference>
<comment type="caution">
    <text evidence="8">The sequence shown here is derived from an EMBL/GenBank/DDBJ whole genome shotgun (WGS) entry which is preliminary data.</text>
</comment>
<dbReference type="PANTHER" id="PTHR45868">
    <property type="entry name" value="HEAVY METAL-ASSOCIATED ISOPRENYLATED PLANT PROTEIN 33-RELATED"/>
    <property type="match status" value="1"/>
</dbReference>
<keyword evidence="3" id="KW-0449">Lipoprotein</keyword>
<dbReference type="SUPFAM" id="SSF55008">
    <property type="entry name" value="HMA, heavy metal-associated domain"/>
    <property type="match status" value="1"/>
</dbReference>
<comment type="similarity">
    <text evidence="5">Belongs to the HIPP family.</text>
</comment>
<accession>A0A9Q0JN34</accession>
<dbReference type="EMBL" id="JAKUCV010001303">
    <property type="protein sequence ID" value="KAJ4846962.1"/>
    <property type="molecule type" value="Genomic_DNA"/>
</dbReference>
<dbReference type="OrthoDB" id="837896at2759"/>
<name>A0A9Q0JN34_9ROSI</name>
<keyword evidence="1" id="KW-0488">Methylation</keyword>
<protein>
    <recommendedName>
        <fullName evidence="7">HMA domain-containing protein</fullName>
    </recommendedName>
</protein>
<evidence type="ECO:0000313" key="8">
    <source>
        <dbReference type="EMBL" id="KAJ4846962.1"/>
    </source>
</evidence>
<feature type="domain" description="HMA" evidence="7">
    <location>
        <begin position="1"/>
        <end position="57"/>
    </location>
</feature>
<dbReference type="Proteomes" id="UP001141552">
    <property type="component" value="Unassembled WGS sequence"/>
</dbReference>
<keyword evidence="4" id="KW-0636">Prenylation</keyword>
<dbReference type="InterPro" id="IPR006121">
    <property type="entry name" value="HMA_dom"/>
</dbReference>
<sequence>MNVKCEGCRKKIKNQMQKVHGVHSMNIDANEGKVTISSTVDPHVLIHEFAKVGKKAQLLWEQRPESRNQTANIEDKANKPAQTQDAQRDNSDIDPYHKAQLAHLQELVKHRRLKQVDLTYRNIKMTFNDDINGLRHDDDPTIKFSMDKLGEASTANNTPPVNVANGGGSSCPAAAPSDACGSASKTATCCSHDLGYNCGGNNWYEHGNRPLVPPPPYYGYNYPHPNYNVPPATQPYPSSAPHPDAKFGDSDKSCSMM</sequence>
<gene>
    <name evidence="8" type="ORF">Tsubulata_045998</name>
</gene>
<dbReference type="Pfam" id="PF00403">
    <property type="entry name" value="HMA"/>
    <property type="match status" value="1"/>
</dbReference>
<keyword evidence="9" id="KW-1185">Reference proteome</keyword>
<evidence type="ECO:0000256" key="6">
    <source>
        <dbReference type="SAM" id="MobiDB-lite"/>
    </source>
</evidence>
<dbReference type="InterPro" id="IPR036163">
    <property type="entry name" value="HMA_dom_sf"/>
</dbReference>
<feature type="region of interest" description="Disordered" evidence="6">
    <location>
        <begin position="231"/>
        <end position="257"/>
    </location>
</feature>
<dbReference type="AlphaFoldDB" id="A0A9Q0JN34"/>